<accession>A0A4R1B832</accession>
<evidence type="ECO:0000313" key="2">
    <source>
        <dbReference type="Proteomes" id="UP000295443"/>
    </source>
</evidence>
<dbReference type="InterPro" id="IPR024078">
    <property type="entry name" value="LmbE-like_dom_sf"/>
</dbReference>
<organism evidence="1 2">
    <name type="scientific">Parasulfuritortus cantonensis</name>
    <dbReference type="NCBI Taxonomy" id="2528202"/>
    <lineage>
        <taxon>Bacteria</taxon>
        <taxon>Pseudomonadati</taxon>
        <taxon>Pseudomonadota</taxon>
        <taxon>Betaproteobacteria</taxon>
        <taxon>Nitrosomonadales</taxon>
        <taxon>Thiobacillaceae</taxon>
        <taxon>Parasulfuritortus</taxon>
    </lineage>
</organism>
<dbReference type="AlphaFoldDB" id="A0A4R1B832"/>
<reference evidence="1 2" key="1">
    <citation type="submission" date="2019-03" db="EMBL/GenBank/DDBJ databases">
        <title>Genome sequence of Thiobacillaceae bacterium LSR1, a sulfur-oxidizing bacterium isolated from freshwater sediment.</title>
        <authorList>
            <person name="Li S."/>
        </authorList>
    </citation>
    <scope>NUCLEOTIDE SEQUENCE [LARGE SCALE GENOMIC DNA]</scope>
    <source>
        <strain evidence="1 2">LSR1</strain>
    </source>
</reference>
<name>A0A4R1B832_9PROT</name>
<dbReference type="SUPFAM" id="SSF102588">
    <property type="entry name" value="LmbE-like"/>
    <property type="match status" value="1"/>
</dbReference>
<dbReference type="OrthoDB" id="9816564at2"/>
<keyword evidence="2" id="KW-1185">Reference proteome</keyword>
<protein>
    <submittedName>
        <fullName evidence="1">Uncharacterized protein</fullName>
    </submittedName>
</protein>
<dbReference type="EMBL" id="SJZB01000039">
    <property type="protein sequence ID" value="TCJ13417.1"/>
    <property type="molecule type" value="Genomic_DNA"/>
</dbReference>
<dbReference type="Proteomes" id="UP000295443">
    <property type="component" value="Unassembled WGS sequence"/>
</dbReference>
<dbReference type="Gene3D" id="3.40.50.10320">
    <property type="entry name" value="LmbE-like"/>
    <property type="match status" value="1"/>
</dbReference>
<sequence>MRHDLGLTDALLAGKPVWSAEAIEPEARRLGARLGHFLPSLVEPAGTGVLFVPMAIGGHRDHVVTVQAVLYAYPVLHPHFRILFYEDLHYASDRQARAEGLERFRRLAGFPELRRHVVHLEAAQFRAKLDLVALYASQHRRPPTPGAYTPADDERPHEAYWELIDPATAKLDD</sequence>
<comment type="caution">
    <text evidence="1">The sequence shown here is derived from an EMBL/GenBank/DDBJ whole genome shotgun (WGS) entry which is preliminary data.</text>
</comment>
<proteinExistence type="predicted"/>
<evidence type="ECO:0000313" key="1">
    <source>
        <dbReference type="EMBL" id="TCJ13417.1"/>
    </source>
</evidence>
<gene>
    <name evidence="1" type="ORF">EZJ19_10220</name>
</gene>